<dbReference type="InterPro" id="IPR036388">
    <property type="entry name" value="WH-like_DNA-bd_sf"/>
</dbReference>
<organism evidence="6 7">
    <name type="scientific">Kribbella hippodromi</name>
    <dbReference type="NCBI Taxonomy" id="434347"/>
    <lineage>
        <taxon>Bacteria</taxon>
        <taxon>Bacillati</taxon>
        <taxon>Actinomycetota</taxon>
        <taxon>Actinomycetes</taxon>
        <taxon>Propionibacteriales</taxon>
        <taxon>Kribbellaceae</taxon>
        <taxon>Kribbella</taxon>
    </lineage>
</organism>
<evidence type="ECO:0000259" key="5">
    <source>
        <dbReference type="PROSITE" id="PS50949"/>
    </source>
</evidence>
<gene>
    <name evidence="6" type="ORF">GCM10009804_56260</name>
</gene>
<dbReference type="Gene3D" id="1.10.10.10">
    <property type="entry name" value="Winged helix-like DNA-binding domain superfamily/Winged helix DNA-binding domain"/>
    <property type="match status" value="1"/>
</dbReference>
<keyword evidence="3" id="KW-0804">Transcription</keyword>
<evidence type="ECO:0000256" key="3">
    <source>
        <dbReference type="ARBA" id="ARBA00023163"/>
    </source>
</evidence>
<dbReference type="InterPro" id="IPR000524">
    <property type="entry name" value="Tscrpt_reg_HTH_GntR"/>
</dbReference>
<feature type="domain" description="HTH gntR-type" evidence="5">
    <location>
        <begin position="20"/>
        <end position="87"/>
    </location>
</feature>
<comment type="caution">
    <text evidence="6">The sequence shown here is derived from an EMBL/GenBank/DDBJ whole genome shotgun (WGS) entry which is preliminary data.</text>
</comment>
<dbReference type="InterPro" id="IPR011663">
    <property type="entry name" value="UTRA"/>
</dbReference>
<keyword evidence="2" id="KW-0238">DNA-binding</keyword>
<evidence type="ECO:0000256" key="2">
    <source>
        <dbReference type="ARBA" id="ARBA00023125"/>
    </source>
</evidence>
<dbReference type="InterPro" id="IPR036390">
    <property type="entry name" value="WH_DNA-bd_sf"/>
</dbReference>
<accession>A0ABN2E296</accession>
<protein>
    <submittedName>
        <fullName evidence="6">GntR family transcriptional regulator</fullName>
    </submittedName>
</protein>
<dbReference type="SUPFAM" id="SSF46785">
    <property type="entry name" value="Winged helix' DNA-binding domain"/>
    <property type="match status" value="1"/>
</dbReference>
<dbReference type="CDD" id="cd07377">
    <property type="entry name" value="WHTH_GntR"/>
    <property type="match status" value="1"/>
</dbReference>
<dbReference type="EMBL" id="BAAAPH010000020">
    <property type="protein sequence ID" value="GAA1592590.1"/>
    <property type="molecule type" value="Genomic_DNA"/>
</dbReference>
<dbReference type="InterPro" id="IPR050679">
    <property type="entry name" value="Bact_HTH_transcr_reg"/>
</dbReference>
<evidence type="ECO:0000256" key="1">
    <source>
        <dbReference type="ARBA" id="ARBA00023015"/>
    </source>
</evidence>
<dbReference type="Pfam" id="PF07702">
    <property type="entry name" value="UTRA"/>
    <property type="match status" value="1"/>
</dbReference>
<dbReference type="RefSeq" id="WP_344238054.1">
    <property type="nucleotide sequence ID" value="NZ_BAAAPH010000020.1"/>
</dbReference>
<keyword evidence="1" id="KW-0805">Transcription regulation</keyword>
<proteinExistence type="predicted"/>
<dbReference type="InterPro" id="IPR028978">
    <property type="entry name" value="Chorismate_lyase_/UTRA_dom_sf"/>
</dbReference>
<dbReference type="PROSITE" id="PS50949">
    <property type="entry name" value="HTH_GNTR"/>
    <property type="match status" value="1"/>
</dbReference>
<feature type="region of interest" description="Disordered" evidence="4">
    <location>
        <begin position="1"/>
        <end position="23"/>
    </location>
</feature>
<dbReference type="PRINTS" id="PR00035">
    <property type="entry name" value="HTHGNTR"/>
</dbReference>
<dbReference type="PANTHER" id="PTHR44846:SF1">
    <property type="entry name" value="MANNOSYL-D-GLYCERATE TRANSPORT_METABOLISM SYSTEM REPRESSOR MNGR-RELATED"/>
    <property type="match status" value="1"/>
</dbReference>
<reference evidence="6 7" key="1">
    <citation type="journal article" date="2019" name="Int. J. Syst. Evol. Microbiol.">
        <title>The Global Catalogue of Microorganisms (GCM) 10K type strain sequencing project: providing services to taxonomists for standard genome sequencing and annotation.</title>
        <authorList>
            <consortium name="The Broad Institute Genomics Platform"/>
            <consortium name="The Broad Institute Genome Sequencing Center for Infectious Disease"/>
            <person name="Wu L."/>
            <person name="Ma J."/>
        </authorList>
    </citation>
    <scope>NUCLEOTIDE SEQUENCE [LARGE SCALE GENOMIC DNA]</scope>
    <source>
        <strain evidence="6 7">JCM 15572</strain>
    </source>
</reference>
<keyword evidence="7" id="KW-1185">Reference proteome</keyword>
<dbReference type="SMART" id="SM00866">
    <property type="entry name" value="UTRA"/>
    <property type="match status" value="1"/>
</dbReference>
<dbReference type="Proteomes" id="UP001501705">
    <property type="component" value="Unassembled WGS sequence"/>
</dbReference>
<dbReference type="SUPFAM" id="SSF64288">
    <property type="entry name" value="Chorismate lyase-like"/>
    <property type="match status" value="1"/>
</dbReference>
<name>A0ABN2E296_9ACTN</name>
<dbReference type="Gene3D" id="3.40.1410.10">
    <property type="entry name" value="Chorismate lyase-like"/>
    <property type="match status" value="1"/>
</dbReference>
<dbReference type="SMART" id="SM00345">
    <property type="entry name" value="HTH_GNTR"/>
    <property type="match status" value="1"/>
</dbReference>
<dbReference type="PANTHER" id="PTHR44846">
    <property type="entry name" value="MANNOSYL-D-GLYCERATE TRANSPORT/METABOLISM SYSTEM REPRESSOR MNGR-RELATED"/>
    <property type="match status" value="1"/>
</dbReference>
<dbReference type="Pfam" id="PF00392">
    <property type="entry name" value="GntR"/>
    <property type="match status" value="1"/>
</dbReference>
<evidence type="ECO:0000256" key="4">
    <source>
        <dbReference type="SAM" id="MobiDB-lite"/>
    </source>
</evidence>
<sequence length="259" mass="28489">MSRARSQPVAGLMPESLSGSTSKGRELRRLLEELVGTLEPGSLLPSERVLASRFGVARQTVRGELERMSAEGFTYRVQGSGTFVADRTVSVAQAASVASFSDEMRSRGMRPGAEVLGNSVVPAIGVIARQLKITVGAPIVQIDRVRTGDDIPMALERAYLPADRFPGLEDEDLTDTSLYEVLESRWGVQLWEAEQRIVAVLLDEFHARLLELGEGDAALRFRTTGLDEVGNVVHFTDAVYRGDRYEARLRQERGAQLPF</sequence>
<evidence type="ECO:0000313" key="6">
    <source>
        <dbReference type="EMBL" id="GAA1592590.1"/>
    </source>
</evidence>
<evidence type="ECO:0000313" key="7">
    <source>
        <dbReference type="Proteomes" id="UP001501705"/>
    </source>
</evidence>